<evidence type="ECO:0000313" key="2">
    <source>
        <dbReference type="EMBL" id="CCX34249.1"/>
    </source>
</evidence>
<feature type="region of interest" description="Disordered" evidence="1">
    <location>
        <begin position="82"/>
        <end position="106"/>
    </location>
</feature>
<reference evidence="2 3" key="1">
    <citation type="journal article" date="2013" name="PLoS Genet.">
        <title>The genome and development-dependent transcriptomes of Pyronema confluens: a window into fungal evolution.</title>
        <authorList>
            <person name="Traeger S."/>
            <person name="Altegoer F."/>
            <person name="Freitag M."/>
            <person name="Gabaldon T."/>
            <person name="Kempken F."/>
            <person name="Kumar A."/>
            <person name="Marcet-Houben M."/>
            <person name="Poggeler S."/>
            <person name="Stajich J.E."/>
            <person name="Nowrousian M."/>
        </authorList>
    </citation>
    <scope>NUCLEOTIDE SEQUENCE [LARGE SCALE GENOMIC DNA]</scope>
    <source>
        <strain evidence="3">CBS 100304</strain>
        <tissue evidence="2">Vegetative mycelium</tissue>
    </source>
</reference>
<accession>U4LRQ5</accession>
<dbReference type="EMBL" id="HF936442">
    <property type="protein sequence ID" value="CCX34249.1"/>
    <property type="molecule type" value="Genomic_DNA"/>
</dbReference>
<name>U4LRQ5_PYROM</name>
<dbReference type="Proteomes" id="UP000018144">
    <property type="component" value="Unassembled WGS sequence"/>
</dbReference>
<organism evidence="2 3">
    <name type="scientific">Pyronema omphalodes (strain CBS 100304)</name>
    <name type="common">Pyronema confluens</name>
    <dbReference type="NCBI Taxonomy" id="1076935"/>
    <lineage>
        <taxon>Eukaryota</taxon>
        <taxon>Fungi</taxon>
        <taxon>Dikarya</taxon>
        <taxon>Ascomycota</taxon>
        <taxon>Pezizomycotina</taxon>
        <taxon>Pezizomycetes</taxon>
        <taxon>Pezizales</taxon>
        <taxon>Pyronemataceae</taxon>
        <taxon>Pyronema</taxon>
    </lineage>
</organism>
<feature type="region of interest" description="Disordered" evidence="1">
    <location>
        <begin position="21"/>
        <end position="48"/>
    </location>
</feature>
<feature type="compositionally biased region" description="Basic and acidic residues" evidence="1">
    <location>
        <begin position="35"/>
        <end position="48"/>
    </location>
</feature>
<proteinExistence type="predicted"/>
<dbReference type="AlphaFoldDB" id="U4LRQ5"/>
<keyword evidence="3" id="KW-1185">Reference proteome</keyword>
<gene>
    <name evidence="2" type="ORF">PCON_03219</name>
</gene>
<sequence>MTLIVVGGGIFQQTNDCGRSYEAPGADDANSANNRAHDAQGARRARGDYTPAEIREACRDMGTLGAHNTNDPNALALALAQERAEPREPELNAYDRLESREGRKNS</sequence>
<evidence type="ECO:0000313" key="3">
    <source>
        <dbReference type="Proteomes" id="UP000018144"/>
    </source>
</evidence>
<protein>
    <submittedName>
        <fullName evidence="2">Uncharacterized protein</fullName>
    </submittedName>
</protein>
<evidence type="ECO:0000256" key="1">
    <source>
        <dbReference type="SAM" id="MobiDB-lite"/>
    </source>
</evidence>